<feature type="transmembrane region" description="Helical" evidence="19">
    <location>
        <begin position="79"/>
        <end position="96"/>
    </location>
</feature>
<evidence type="ECO:0000256" key="9">
    <source>
        <dbReference type="ARBA" id="ARBA00022516"/>
    </source>
</evidence>
<feature type="transmembrane region" description="Helical" evidence="19">
    <location>
        <begin position="173"/>
        <end position="194"/>
    </location>
</feature>
<protein>
    <recommendedName>
        <fullName evidence="7 18">Phosphatidate cytidylyltransferase</fullName>
        <ecNumber evidence="6 18">2.7.7.41</ecNumber>
    </recommendedName>
</protein>
<dbReference type="GO" id="GO:0004605">
    <property type="term" value="F:phosphatidate cytidylyltransferase activity"/>
    <property type="evidence" value="ECO:0007669"/>
    <property type="project" value="UniProtKB-EC"/>
</dbReference>
<organism evidence="20 21">
    <name type="scientific">Niveibacterium umoris</name>
    <dbReference type="NCBI Taxonomy" id="1193620"/>
    <lineage>
        <taxon>Bacteria</taxon>
        <taxon>Pseudomonadati</taxon>
        <taxon>Pseudomonadota</taxon>
        <taxon>Betaproteobacteria</taxon>
        <taxon>Rhodocyclales</taxon>
        <taxon>Rhodocyclaceae</taxon>
        <taxon>Niveibacterium</taxon>
    </lineage>
</organism>
<dbReference type="InterPro" id="IPR000374">
    <property type="entry name" value="PC_trans"/>
</dbReference>
<evidence type="ECO:0000256" key="7">
    <source>
        <dbReference type="ARBA" id="ARBA00019373"/>
    </source>
</evidence>
<comment type="pathway">
    <text evidence="3 18">Phospholipid metabolism; CDP-diacylglycerol biosynthesis; CDP-diacylglycerol from sn-glycerol 3-phosphate: step 3/3.</text>
</comment>
<feature type="transmembrane region" description="Helical" evidence="19">
    <location>
        <begin position="132"/>
        <end position="152"/>
    </location>
</feature>
<keyword evidence="12 18" id="KW-0548">Nucleotidyltransferase</keyword>
<comment type="similarity">
    <text evidence="5 18">Belongs to the CDS family.</text>
</comment>
<dbReference type="Pfam" id="PF01148">
    <property type="entry name" value="CTP_transf_1"/>
    <property type="match status" value="1"/>
</dbReference>
<gene>
    <name evidence="20" type="ORF">GGR36_000828</name>
</gene>
<dbReference type="UniPathway" id="UPA00557">
    <property type="reaction ID" value="UER00614"/>
</dbReference>
<keyword evidence="15 19" id="KW-0472">Membrane</keyword>
<sequence length="269" mass="29116">MLRERVITALVLLFALLAAIFMLPTWGWWGACGVISLVAGWEWAGLLRIRSAARWAYAVIVAGLSAAIMIADIRLLDAVLFTVSALFWMIAVPPWLKHRWAVGSGVLSLCAGLVVLVPAAVAIARLREVDPWFMLAAMALVWVADIGAYFGGRAFGRRKLAPEISPGKSWEGVYAGTLAVMLYGATVFAIKMRFVPEHLTWPLAMALLVGLTALSVLGDLFESMIKRQAGAKDSSALLPGHGGVLDRIDSLTSTLPLVALWVSIWNLHL</sequence>
<dbReference type="EC" id="2.7.7.41" evidence="6 18"/>
<evidence type="ECO:0000256" key="13">
    <source>
        <dbReference type="ARBA" id="ARBA00022989"/>
    </source>
</evidence>
<keyword evidence="14" id="KW-0443">Lipid metabolism</keyword>
<feature type="transmembrane region" description="Helical" evidence="19">
    <location>
        <begin position="200"/>
        <end position="221"/>
    </location>
</feature>
<keyword evidence="8" id="KW-1003">Cell membrane</keyword>
<evidence type="ECO:0000256" key="8">
    <source>
        <dbReference type="ARBA" id="ARBA00022475"/>
    </source>
</evidence>
<evidence type="ECO:0000256" key="1">
    <source>
        <dbReference type="ARBA" id="ARBA00001698"/>
    </source>
</evidence>
<dbReference type="PROSITE" id="PS51257">
    <property type="entry name" value="PROKAR_LIPOPROTEIN"/>
    <property type="match status" value="1"/>
</dbReference>
<dbReference type="GO" id="GO:0005886">
    <property type="term" value="C:plasma membrane"/>
    <property type="evidence" value="ECO:0007669"/>
    <property type="project" value="UniProtKB-SubCell"/>
</dbReference>
<keyword evidence="9" id="KW-0444">Lipid biosynthesis</keyword>
<proteinExistence type="inferred from homology"/>
<evidence type="ECO:0000256" key="5">
    <source>
        <dbReference type="ARBA" id="ARBA00010185"/>
    </source>
</evidence>
<keyword evidence="17" id="KW-1208">Phospholipid metabolism</keyword>
<evidence type="ECO:0000256" key="16">
    <source>
        <dbReference type="ARBA" id="ARBA00023209"/>
    </source>
</evidence>
<evidence type="ECO:0000256" key="11">
    <source>
        <dbReference type="ARBA" id="ARBA00022692"/>
    </source>
</evidence>
<reference evidence="20 21" key="1">
    <citation type="submission" date="2020-08" db="EMBL/GenBank/DDBJ databases">
        <title>Genomic Encyclopedia of Type Strains, Phase IV (KMG-IV): sequencing the most valuable type-strain genomes for metagenomic binning, comparative biology and taxonomic classification.</title>
        <authorList>
            <person name="Goeker M."/>
        </authorList>
    </citation>
    <scope>NUCLEOTIDE SEQUENCE [LARGE SCALE GENOMIC DNA]</scope>
    <source>
        <strain evidence="20 21">DSM 106739</strain>
    </source>
</reference>
<feature type="transmembrane region" description="Helical" evidence="19">
    <location>
        <begin position="105"/>
        <end position="126"/>
    </location>
</feature>
<evidence type="ECO:0000256" key="14">
    <source>
        <dbReference type="ARBA" id="ARBA00023098"/>
    </source>
</evidence>
<evidence type="ECO:0000256" key="19">
    <source>
        <dbReference type="SAM" id="Phobius"/>
    </source>
</evidence>
<comment type="caution">
    <text evidence="20">The sequence shown here is derived from an EMBL/GenBank/DDBJ whole genome shotgun (WGS) entry which is preliminary data.</text>
</comment>
<evidence type="ECO:0000256" key="2">
    <source>
        <dbReference type="ARBA" id="ARBA00004651"/>
    </source>
</evidence>
<evidence type="ECO:0000256" key="15">
    <source>
        <dbReference type="ARBA" id="ARBA00023136"/>
    </source>
</evidence>
<dbReference type="EMBL" id="JACIET010000001">
    <property type="protein sequence ID" value="MBB4011520.1"/>
    <property type="molecule type" value="Genomic_DNA"/>
</dbReference>
<keyword evidence="10 18" id="KW-0808">Transferase</keyword>
<dbReference type="Proteomes" id="UP000561045">
    <property type="component" value="Unassembled WGS sequence"/>
</dbReference>
<keyword evidence="13 19" id="KW-1133">Transmembrane helix</keyword>
<dbReference type="PROSITE" id="PS01315">
    <property type="entry name" value="CDS"/>
    <property type="match status" value="1"/>
</dbReference>
<dbReference type="AlphaFoldDB" id="A0A840BER9"/>
<evidence type="ECO:0000256" key="10">
    <source>
        <dbReference type="ARBA" id="ARBA00022679"/>
    </source>
</evidence>
<name>A0A840BER9_9RHOO</name>
<comment type="subcellular location">
    <subcellularLocation>
        <location evidence="2">Cell membrane</location>
        <topology evidence="2">Multi-pass membrane protein</topology>
    </subcellularLocation>
</comment>
<keyword evidence="21" id="KW-1185">Reference proteome</keyword>
<dbReference type="PANTHER" id="PTHR46382:SF1">
    <property type="entry name" value="PHOSPHATIDATE CYTIDYLYLTRANSFERASE"/>
    <property type="match status" value="1"/>
</dbReference>
<evidence type="ECO:0000256" key="17">
    <source>
        <dbReference type="ARBA" id="ARBA00023264"/>
    </source>
</evidence>
<keyword evidence="11 18" id="KW-0812">Transmembrane</keyword>
<dbReference type="RefSeq" id="WP_183632160.1">
    <property type="nucleotide sequence ID" value="NZ_BAABLE010000011.1"/>
</dbReference>
<evidence type="ECO:0000313" key="21">
    <source>
        <dbReference type="Proteomes" id="UP000561045"/>
    </source>
</evidence>
<keyword evidence="16" id="KW-0594">Phospholipid biosynthesis</keyword>
<evidence type="ECO:0000256" key="3">
    <source>
        <dbReference type="ARBA" id="ARBA00005119"/>
    </source>
</evidence>
<comment type="catalytic activity">
    <reaction evidence="1 18">
        <text>a 1,2-diacyl-sn-glycero-3-phosphate + CTP + H(+) = a CDP-1,2-diacyl-sn-glycerol + diphosphate</text>
        <dbReference type="Rhea" id="RHEA:16229"/>
        <dbReference type="ChEBI" id="CHEBI:15378"/>
        <dbReference type="ChEBI" id="CHEBI:33019"/>
        <dbReference type="ChEBI" id="CHEBI:37563"/>
        <dbReference type="ChEBI" id="CHEBI:58332"/>
        <dbReference type="ChEBI" id="CHEBI:58608"/>
        <dbReference type="EC" id="2.7.7.41"/>
    </reaction>
</comment>
<evidence type="ECO:0000256" key="4">
    <source>
        <dbReference type="ARBA" id="ARBA00005189"/>
    </source>
</evidence>
<evidence type="ECO:0000256" key="12">
    <source>
        <dbReference type="ARBA" id="ARBA00022695"/>
    </source>
</evidence>
<accession>A0A840BER9</accession>
<evidence type="ECO:0000313" key="20">
    <source>
        <dbReference type="EMBL" id="MBB4011520.1"/>
    </source>
</evidence>
<evidence type="ECO:0000256" key="6">
    <source>
        <dbReference type="ARBA" id="ARBA00012487"/>
    </source>
</evidence>
<dbReference type="PANTHER" id="PTHR46382">
    <property type="entry name" value="PHOSPHATIDATE CYTIDYLYLTRANSFERASE"/>
    <property type="match status" value="1"/>
</dbReference>
<comment type="pathway">
    <text evidence="4">Lipid metabolism.</text>
</comment>
<dbReference type="GO" id="GO:0016024">
    <property type="term" value="P:CDP-diacylglycerol biosynthetic process"/>
    <property type="evidence" value="ECO:0007669"/>
    <property type="project" value="UniProtKB-UniPathway"/>
</dbReference>
<evidence type="ECO:0000256" key="18">
    <source>
        <dbReference type="RuleBase" id="RU003938"/>
    </source>
</evidence>